<keyword evidence="1" id="KW-0472">Membrane</keyword>
<evidence type="ECO:0000259" key="2">
    <source>
        <dbReference type="Pfam" id="PF09834"/>
    </source>
</evidence>
<sequence>MKRDLTKTCSFLALHLLVGFSVAYLFTGSIMIAGGIALVEPLVNAVVFFFHERAWRRESRPAPLDVLLHRRGRRNVRPQPDLVCLTVPA</sequence>
<dbReference type="Pfam" id="PF09834">
    <property type="entry name" value="DUF2061"/>
    <property type="match status" value="1"/>
</dbReference>
<evidence type="ECO:0000313" key="3">
    <source>
        <dbReference type="EMBL" id="MXO69732.1"/>
    </source>
</evidence>
<accession>A0ABW9V0W4</accession>
<evidence type="ECO:0000256" key="1">
    <source>
        <dbReference type="SAM" id="Phobius"/>
    </source>
</evidence>
<dbReference type="Proteomes" id="UP000444401">
    <property type="component" value="Unassembled WGS sequence"/>
</dbReference>
<feature type="transmembrane region" description="Helical" evidence="1">
    <location>
        <begin position="9"/>
        <end position="26"/>
    </location>
</feature>
<comment type="caution">
    <text evidence="3">The sequence shown here is derived from an EMBL/GenBank/DDBJ whole genome shotgun (WGS) entry which is preliminary data.</text>
</comment>
<name>A0ABW9V0W4_9SPHN</name>
<reference evidence="3 4" key="1">
    <citation type="submission" date="2019-12" db="EMBL/GenBank/DDBJ databases">
        <title>Genomic-based taxomic classification of the family Erythrobacteraceae.</title>
        <authorList>
            <person name="Xu L."/>
        </authorList>
    </citation>
    <scope>NUCLEOTIDE SEQUENCE [LARGE SCALE GENOMIC DNA]</scope>
    <source>
        <strain evidence="3 4">H32</strain>
    </source>
</reference>
<protein>
    <submittedName>
        <fullName evidence="3">DUF2061 domain-containing protein</fullName>
    </submittedName>
</protein>
<proteinExistence type="predicted"/>
<dbReference type="EMBL" id="WTYO01000006">
    <property type="protein sequence ID" value="MXO69732.1"/>
    <property type="molecule type" value="Genomic_DNA"/>
</dbReference>
<evidence type="ECO:0000313" key="4">
    <source>
        <dbReference type="Proteomes" id="UP000444401"/>
    </source>
</evidence>
<keyword evidence="1" id="KW-1133">Transmembrane helix</keyword>
<dbReference type="RefSeq" id="WP_160734348.1">
    <property type="nucleotide sequence ID" value="NZ_WTYO01000006.1"/>
</dbReference>
<dbReference type="InterPro" id="IPR018638">
    <property type="entry name" value="DUF2061_membrane"/>
</dbReference>
<feature type="domain" description="DUF2061" evidence="2">
    <location>
        <begin position="6"/>
        <end position="55"/>
    </location>
</feature>
<organism evidence="3 4">
    <name type="scientific">Pelagerythrobacter marinus</name>
    <dbReference type="NCBI Taxonomy" id="538382"/>
    <lineage>
        <taxon>Bacteria</taxon>
        <taxon>Pseudomonadati</taxon>
        <taxon>Pseudomonadota</taxon>
        <taxon>Alphaproteobacteria</taxon>
        <taxon>Sphingomonadales</taxon>
        <taxon>Erythrobacteraceae</taxon>
        <taxon>Pelagerythrobacter</taxon>
    </lineage>
</organism>
<gene>
    <name evidence="3" type="ORF">GRI72_12970</name>
</gene>
<keyword evidence="1" id="KW-0812">Transmembrane</keyword>
<keyword evidence="4" id="KW-1185">Reference proteome</keyword>